<dbReference type="KEGG" id="bbel:109463572"/>
<dbReference type="CDD" id="cd01670">
    <property type="entry name" value="Death"/>
    <property type="match status" value="1"/>
</dbReference>
<dbReference type="InterPro" id="IPR016729">
    <property type="entry name" value="FADD"/>
</dbReference>
<sequence length="109" mass="12471">MDHQAPMQGTDMTRTRVLNRLAAEVGSWQWKRIAREIGLTDAEIDAIEEFAPTNLHEKAYQTFHHWKMKKGNCATLDVLAGHLRAINMAALADKLEDLRNQNDDFPDLK</sequence>
<name>A0A6P4XV48_BRABE</name>
<dbReference type="FunFam" id="1.10.533.10:FF:000059">
    <property type="entry name" value="Fas-associated via death domain"/>
    <property type="match status" value="1"/>
</dbReference>
<dbReference type="InterPro" id="IPR011029">
    <property type="entry name" value="DEATH-like_dom_sf"/>
</dbReference>
<dbReference type="SUPFAM" id="SSF47986">
    <property type="entry name" value="DEATH domain"/>
    <property type="match status" value="1"/>
</dbReference>
<evidence type="ECO:0000259" key="1">
    <source>
        <dbReference type="PROSITE" id="PS50017"/>
    </source>
</evidence>
<gene>
    <name evidence="3" type="primary">LOC109463572</name>
</gene>
<dbReference type="GeneID" id="109463572"/>
<dbReference type="InterPro" id="IPR000488">
    <property type="entry name" value="Death_dom"/>
</dbReference>
<dbReference type="SMART" id="SM00005">
    <property type="entry name" value="DEATH"/>
    <property type="match status" value="1"/>
</dbReference>
<evidence type="ECO:0000313" key="2">
    <source>
        <dbReference type="Proteomes" id="UP000515135"/>
    </source>
</evidence>
<dbReference type="GO" id="GO:0007165">
    <property type="term" value="P:signal transduction"/>
    <property type="evidence" value="ECO:0007669"/>
    <property type="project" value="InterPro"/>
</dbReference>
<dbReference type="PANTHER" id="PTHR15077">
    <property type="entry name" value="FAS-ASSOCIATING DEATH DOMAIN-CONTAINING PROTEIN FADD"/>
    <property type="match status" value="1"/>
</dbReference>
<dbReference type="RefSeq" id="XP_019615968.1">
    <property type="nucleotide sequence ID" value="XM_019760409.1"/>
</dbReference>
<protein>
    <submittedName>
        <fullName evidence="3">FAS-associated death domain protein-like</fullName>
    </submittedName>
</protein>
<proteinExistence type="predicted"/>
<dbReference type="AlphaFoldDB" id="A0A6P4XV48"/>
<dbReference type="OrthoDB" id="100767at2759"/>
<accession>A0A6P4XV48</accession>
<evidence type="ECO:0000313" key="3">
    <source>
        <dbReference type="RefSeq" id="XP_019615968.1"/>
    </source>
</evidence>
<feature type="domain" description="Death" evidence="1">
    <location>
        <begin position="29"/>
        <end position="99"/>
    </location>
</feature>
<reference evidence="3" key="1">
    <citation type="submission" date="2025-08" db="UniProtKB">
        <authorList>
            <consortium name="RefSeq"/>
        </authorList>
    </citation>
    <scope>IDENTIFICATION</scope>
    <source>
        <tissue evidence="3">Gonad</tissue>
    </source>
</reference>
<organism evidence="2 3">
    <name type="scientific">Branchiostoma belcheri</name>
    <name type="common">Amphioxus</name>
    <dbReference type="NCBI Taxonomy" id="7741"/>
    <lineage>
        <taxon>Eukaryota</taxon>
        <taxon>Metazoa</taxon>
        <taxon>Chordata</taxon>
        <taxon>Cephalochordata</taxon>
        <taxon>Leptocardii</taxon>
        <taxon>Amphioxiformes</taxon>
        <taxon>Branchiostomatidae</taxon>
        <taxon>Branchiostoma</taxon>
    </lineage>
</organism>
<dbReference type="Proteomes" id="UP000515135">
    <property type="component" value="Unplaced"/>
</dbReference>
<keyword evidence="2" id="KW-1185">Reference proteome</keyword>
<dbReference type="PROSITE" id="PS50017">
    <property type="entry name" value="DEATH_DOMAIN"/>
    <property type="match status" value="1"/>
</dbReference>
<dbReference type="Gene3D" id="1.10.533.10">
    <property type="entry name" value="Death Domain, Fas"/>
    <property type="match status" value="1"/>
</dbReference>
<dbReference type="Pfam" id="PF00531">
    <property type="entry name" value="Death"/>
    <property type="match status" value="1"/>
</dbReference>